<feature type="domain" description="Sulfotransferase" evidence="3">
    <location>
        <begin position="99"/>
        <end position="385"/>
    </location>
</feature>
<comment type="caution">
    <text evidence="4">The sequence shown here is derived from an EMBL/GenBank/DDBJ whole genome shotgun (WGS) entry which is preliminary data.</text>
</comment>
<evidence type="ECO:0000256" key="1">
    <source>
        <dbReference type="ARBA" id="ARBA00005771"/>
    </source>
</evidence>
<organism evidence="4 5">
    <name type="scientific">Meganyctiphanes norvegica</name>
    <name type="common">Northern krill</name>
    <name type="synonym">Thysanopoda norvegica</name>
    <dbReference type="NCBI Taxonomy" id="48144"/>
    <lineage>
        <taxon>Eukaryota</taxon>
        <taxon>Metazoa</taxon>
        <taxon>Ecdysozoa</taxon>
        <taxon>Arthropoda</taxon>
        <taxon>Crustacea</taxon>
        <taxon>Multicrustacea</taxon>
        <taxon>Malacostraca</taxon>
        <taxon>Eumalacostraca</taxon>
        <taxon>Eucarida</taxon>
        <taxon>Euphausiacea</taxon>
        <taxon>Euphausiidae</taxon>
        <taxon>Meganyctiphanes</taxon>
    </lineage>
</organism>
<gene>
    <name evidence="4" type="ORF">MNOR_LOCUS27289</name>
</gene>
<dbReference type="InterPro" id="IPR000863">
    <property type="entry name" value="Sulfotransferase_dom"/>
</dbReference>
<dbReference type="InterPro" id="IPR027417">
    <property type="entry name" value="P-loop_NTPase"/>
</dbReference>
<feature type="non-terminal residue" evidence="4">
    <location>
        <position position="1"/>
    </location>
</feature>
<name>A0AAV2RT09_MEGNR</name>
<dbReference type="EMBL" id="CAXKWB010028466">
    <property type="protein sequence ID" value="CAL4133723.1"/>
    <property type="molecule type" value="Genomic_DNA"/>
</dbReference>
<evidence type="ECO:0000259" key="3">
    <source>
        <dbReference type="Pfam" id="PF00685"/>
    </source>
</evidence>
<dbReference type="AlphaFoldDB" id="A0AAV2RT09"/>
<protein>
    <recommendedName>
        <fullName evidence="3">Sulfotransferase domain-containing protein</fullName>
    </recommendedName>
</protein>
<proteinExistence type="inferred from homology"/>
<dbReference type="PANTHER" id="PTHR11783">
    <property type="entry name" value="SULFOTRANSFERASE SULT"/>
    <property type="match status" value="1"/>
</dbReference>
<evidence type="ECO:0000256" key="2">
    <source>
        <dbReference type="ARBA" id="ARBA00022679"/>
    </source>
</evidence>
<sequence length="391" mass="45180">VVLTRNVIGRITTPPPLLPPPPHIRQLSSDILPWNMSSKKLSSGHTVEAVEGEELEELKRLFPGQMIKNGLIRLQPNGWFFQSDYIKFGDKLYNFKLYPTDVILMTYPKCGTTWTQELIWTLRNNPDLNNPLADKPFEERVPFLEADSLGHSHLLDTMASEGTNPQVELLSQVNPEADWRDGVNWQLAEAVQHPRTIKTHLPLELMPKDLLNTTKVVYVCRNPRDCIISWLHHNRLMKGMSFAGTLDQFIDLFLKEKWIYAPYSTHINTAWKLRDNPNLLFLFYEDLKADILGQLKKLNNFLGTNRTEEQLKNVASHSSFPEMRKRSYESKGLKVGQASDRYNKEVHDKDGGFFRKGETGDWKEKLTPAQIATIDRYVQEKLPDFPFKYSV</sequence>
<accession>A0AAV2RT09</accession>
<keyword evidence="2" id="KW-0808">Transferase</keyword>
<comment type="similarity">
    <text evidence="1">Belongs to the sulfotransferase 1 family.</text>
</comment>
<evidence type="ECO:0000313" key="5">
    <source>
        <dbReference type="Proteomes" id="UP001497623"/>
    </source>
</evidence>
<reference evidence="4 5" key="1">
    <citation type="submission" date="2024-05" db="EMBL/GenBank/DDBJ databases">
        <authorList>
            <person name="Wallberg A."/>
        </authorList>
    </citation>
    <scope>NUCLEOTIDE SEQUENCE [LARGE SCALE GENOMIC DNA]</scope>
</reference>
<keyword evidence="5" id="KW-1185">Reference proteome</keyword>
<dbReference type="Pfam" id="PF00685">
    <property type="entry name" value="Sulfotransfer_1"/>
    <property type="match status" value="1"/>
</dbReference>
<dbReference type="SUPFAM" id="SSF52540">
    <property type="entry name" value="P-loop containing nucleoside triphosphate hydrolases"/>
    <property type="match status" value="1"/>
</dbReference>
<dbReference type="GO" id="GO:0008146">
    <property type="term" value="F:sulfotransferase activity"/>
    <property type="evidence" value="ECO:0007669"/>
    <property type="project" value="InterPro"/>
</dbReference>
<evidence type="ECO:0000313" key="4">
    <source>
        <dbReference type="EMBL" id="CAL4133723.1"/>
    </source>
</evidence>
<dbReference type="Gene3D" id="3.40.50.300">
    <property type="entry name" value="P-loop containing nucleotide triphosphate hydrolases"/>
    <property type="match status" value="1"/>
</dbReference>
<dbReference type="Proteomes" id="UP001497623">
    <property type="component" value="Unassembled WGS sequence"/>
</dbReference>